<keyword evidence="5" id="KW-1185">Reference proteome</keyword>
<dbReference type="InterPro" id="IPR008756">
    <property type="entry name" value="Peptidase_M56"/>
</dbReference>
<evidence type="ECO:0000256" key="2">
    <source>
        <dbReference type="SAM" id="Phobius"/>
    </source>
</evidence>
<dbReference type="Proteomes" id="UP000219374">
    <property type="component" value="Unassembled WGS sequence"/>
</dbReference>
<dbReference type="Pfam" id="PF05569">
    <property type="entry name" value="Peptidase_M56"/>
    <property type="match status" value="1"/>
</dbReference>
<proteinExistence type="predicted"/>
<evidence type="ECO:0000313" key="5">
    <source>
        <dbReference type="Proteomes" id="UP000219374"/>
    </source>
</evidence>
<feature type="transmembrane region" description="Helical" evidence="2">
    <location>
        <begin position="317"/>
        <end position="338"/>
    </location>
</feature>
<dbReference type="PANTHER" id="PTHR34978:SF3">
    <property type="entry name" value="SLR0241 PROTEIN"/>
    <property type="match status" value="1"/>
</dbReference>
<sequence length="639" mass="67498">MALEYVGEILLPRLFAASVQSTLLVAVVWALCRLLPRLPATARCWLWWLVALQLVVGVLWASPLALPLLSAAPETQTLFVPSQPLAATIATNAAAVPPSFPQASSLPSALVPLASAWSWPLALSVLWLLGLGLMITRTLLGYLATRRLLRESVPCRDAALIQALNLAAEAHGLRTAPRLRLSHAIGSPQLIGPWSPVLMLPAHRLPSLDADELDMALTHELTHLQRGDLWWGLLPALAQHLFFFHPLAHLAAREYAFAREAACDAAVLAGNPHCAGDYGRLLLRLGVATRPSGGLASASPTFLMLKRRLLMLQRSASPLRTSALALTIAVAIFGVVPYRLTAQAAQPVAPAADSAPAAFPVPVPVPVPMEIPIVMTASQAMAAPGIVPAPPAAHAPPAAPPAPSIAAAAVPAAPSAPAPPLVSKGSWMHSDGDYAHVLIDGDTTHTVGNSDDLRAAKSQQRNGEALLWVRKDGNTYVVRDMATLRRLQAAYAPVAKLGEEQGRLGAKQGELGAEQGELGTQQGQLGALQGELSVQLAAAVMRSVNTGSDAAKAEVSAVERRLAALGDQQEQLGREQQALGDKQQELGRQQQALGEKQHLAGEAAQREADRLIEAAIANGLAQRVTKKDVSPTFGFQFLP</sequence>
<feature type="domain" description="Peptidase M56" evidence="3">
    <location>
        <begin position="14"/>
        <end position="312"/>
    </location>
</feature>
<feature type="transmembrane region" description="Helical" evidence="2">
    <location>
        <begin position="44"/>
        <end position="66"/>
    </location>
</feature>
<gene>
    <name evidence="4" type="ORF">SAMN06296416_108156</name>
</gene>
<feature type="region of interest" description="Disordered" evidence="1">
    <location>
        <begin position="569"/>
        <end position="604"/>
    </location>
</feature>
<feature type="transmembrane region" description="Helical" evidence="2">
    <location>
        <begin position="117"/>
        <end position="140"/>
    </location>
</feature>
<feature type="transmembrane region" description="Helical" evidence="2">
    <location>
        <begin position="14"/>
        <end position="32"/>
    </location>
</feature>
<name>A0A286DBS7_9GAMM</name>
<keyword evidence="2" id="KW-0812">Transmembrane</keyword>
<dbReference type="CDD" id="cd07341">
    <property type="entry name" value="M56_BlaR1_MecR1_like"/>
    <property type="match status" value="1"/>
</dbReference>
<evidence type="ECO:0000256" key="1">
    <source>
        <dbReference type="SAM" id="MobiDB-lite"/>
    </source>
</evidence>
<dbReference type="OrthoDB" id="15218at2"/>
<evidence type="ECO:0000259" key="3">
    <source>
        <dbReference type="Pfam" id="PF05569"/>
    </source>
</evidence>
<protein>
    <submittedName>
        <fullName evidence="4">Signal transducer regulating beta-lactamase production, contains metallopeptidase domain</fullName>
    </submittedName>
</protein>
<dbReference type="AlphaFoldDB" id="A0A286DBS7"/>
<feature type="compositionally biased region" description="Basic and acidic residues" evidence="1">
    <location>
        <begin position="595"/>
        <end position="604"/>
    </location>
</feature>
<dbReference type="EMBL" id="OCND01000008">
    <property type="protein sequence ID" value="SOD56062.1"/>
    <property type="molecule type" value="Genomic_DNA"/>
</dbReference>
<keyword evidence="2" id="KW-1133">Transmembrane helix</keyword>
<evidence type="ECO:0000313" key="4">
    <source>
        <dbReference type="EMBL" id="SOD56062.1"/>
    </source>
</evidence>
<dbReference type="InterPro" id="IPR052173">
    <property type="entry name" value="Beta-lactam_resp_regulator"/>
</dbReference>
<keyword evidence="2" id="KW-0472">Membrane</keyword>
<accession>A0A286DBS7</accession>
<dbReference type="RefSeq" id="WP_097122953.1">
    <property type="nucleotide sequence ID" value="NZ_OCND01000008.1"/>
</dbReference>
<organism evidence="4 5">
    <name type="scientific">Pseudoxanthomonas wuyuanensis</name>
    <dbReference type="NCBI Taxonomy" id="1073196"/>
    <lineage>
        <taxon>Bacteria</taxon>
        <taxon>Pseudomonadati</taxon>
        <taxon>Pseudomonadota</taxon>
        <taxon>Gammaproteobacteria</taxon>
        <taxon>Lysobacterales</taxon>
        <taxon>Lysobacteraceae</taxon>
        <taxon>Pseudoxanthomonas</taxon>
    </lineage>
</organism>
<dbReference type="PANTHER" id="PTHR34978">
    <property type="entry name" value="POSSIBLE SENSOR-TRANSDUCER PROTEIN BLAR"/>
    <property type="match status" value="1"/>
</dbReference>
<reference evidence="4 5" key="1">
    <citation type="submission" date="2017-09" db="EMBL/GenBank/DDBJ databases">
        <authorList>
            <person name="Ehlers B."/>
            <person name="Leendertz F.H."/>
        </authorList>
    </citation>
    <scope>NUCLEOTIDE SEQUENCE [LARGE SCALE GENOMIC DNA]</scope>
    <source>
        <strain evidence="4 5">CGMCC 1.10978</strain>
    </source>
</reference>